<dbReference type="OrthoDB" id="2414509at2759"/>
<accession>A0A168DL06</accession>
<gene>
    <name evidence="2" type="ORF">AAP_00118</name>
</gene>
<feature type="compositionally biased region" description="Polar residues" evidence="1">
    <location>
        <begin position="308"/>
        <end position="319"/>
    </location>
</feature>
<feature type="compositionally biased region" description="Polar residues" evidence="1">
    <location>
        <begin position="40"/>
        <end position="49"/>
    </location>
</feature>
<feature type="region of interest" description="Disordered" evidence="1">
    <location>
        <begin position="1"/>
        <end position="54"/>
    </location>
</feature>
<organism evidence="2 3">
    <name type="scientific">Ascosphaera apis ARSEF 7405</name>
    <dbReference type="NCBI Taxonomy" id="392613"/>
    <lineage>
        <taxon>Eukaryota</taxon>
        <taxon>Fungi</taxon>
        <taxon>Dikarya</taxon>
        <taxon>Ascomycota</taxon>
        <taxon>Pezizomycotina</taxon>
        <taxon>Eurotiomycetes</taxon>
        <taxon>Eurotiomycetidae</taxon>
        <taxon>Onygenales</taxon>
        <taxon>Ascosphaeraceae</taxon>
        <taxon>Ascosphaera</taxon>
    </lineage>
</organism>
<evidence type="ECO:0000256" key="1">
    <source>
        <dbReference type="SAM" id="MobiDB-lite"/>
    </source>
</evidence>
<feature type="region of interest" description="Disordered" evidence="1">
    <location>
        <begin position="382"/>
        <end position="418"/>
    </location>
</feature>
<feature type="compositionally biased region" description="Basic and acidic residues" evidence="1">
    <location>
        <begin position="387"/>
        <end position="410"/>
    </location>
</feature>
<feature type="compositionally biased region" description="Low complexity" evidence="1">
    <location>
        <begin position="19"/>
        <end position="32"/>
    </location>
</feature>
<dbReference type="Proteomes" id="UP000242877">
    <property type="component" value="Unassembled WGS sequence"/>
</dbReference>
<feature type="compositionally biased region" description="Low complexity" evidence="1">
    <location>
        <begin position="277"/>
        <end position="286"/>
    </location>
</feature>
<reference evidence="2 3" key="1">
    <citation type="journal article" date="2016" name="Genome Biol. Evol.">
        <title>Divergent and convergent evolution of fungal pathogenicity.</title>
        <authorList>
            <person name="Shang Y."/>
            <person name="Xiao G."/>
            <person name="Zheng P."/>
            <person name="Cen K."/>
            <person name="Zhan S."/>
            <person name="Wang C."/>
        </authorList>
    </citation>
    <scope>NUCLEOTIDE SEQUENCE [LARGE SCALE GENOMIC DNA]</scope>
    <source>
        <strain evidence="2 3">ARSEF 7405</strain>
    </source>
</reference>
<keyword evidence="3" id="KW-1185">Reference proteome</keyword>
<protein>
    <submittedName>
        <fullName evidence="2">Uncharacterized protein</fullName>
    </submittedName>
</protein>
<feature type="compositionally biased region" description="Basic and acidic residues" evidence="1">
    <location>
        <begin position="234"/>
        <end position="246"/>
    </location>
</feature>
<dbReference type="EMBL" id="AZGZ01000001">
    <property type="protein sequence ID" value="KZZ97857.1"/>
    <property type="molecule type" value="Genomic_DNA"/>
</dbReference>
<feature type="region of interest" description="Disordered" evidence="1">
    <location>
        <begin position="232"/>
        <end position="323"/>
    </location>
</feature>
<dbReference type="VEuPathDB" id="FungiDB:AAP_00118"/>
<dbReference type="AlphaFoldDB" id="A0A168DL06"/>
<dbReference type="PANTHER" id="PTHR33324:SF2">
    <property type="entry name" value="MYB_SANT-LIKE DNA-BINDING DOMAIN-CONTAINING PROTEIN"/>
    <property type="match status" value="1"/>
</dbReference>
<comment type="caution">
    <text evidence="2">The sequence shown here is derived from an EMBL/GenBank/DDBJ whole genome shotgun (WGS) entry which is preliminary data.</text>
</comment>
<sequence length="418" mass="46781">MPPKRAANALPPFKHVTRRTSSMQSQRSTRSTVQGVLNPRQGTQTQVESDSARRTRWTSQQLEALLSWMENNHEIVTGSSKSTAAISRVVKDQAFKDDGLIDPKKIKEKMYHLYHLYKDCRKMLNQTGQGVTREDNASNIGTIDQKIARKCPYYERLELIYCDARNRATGSNCDSLISLATAAAAAAAEMAPAESVAASTASANDGARLREVIDPALRDDDDSDSDLNVYASETRADETADEDHAASRSRRLSTIRETPLDSQRRSASLMPPPPLPARITTATPAPTVRPTPAPNARATPATFVNPGAGTTRSRAQNMRSDQRVQRHFAQYVGTREERLEQAERRERIRVEGQIQMARIFAESQERMWQASERIVNRVIDMVAGGRSESRSRRSESRSRRFESRSRRAEYSSDDDISL</sequence>
<evidence type="ECO:0000313" key="3">
    <source>
        <dbReference type="Proteomes" id="UP000242877"/>
    </source>
</evidence>
<evidence type="ECO:0000313" key="2">
    <source>
        <dbReference type="EMBL" id="KZZ97857.1"/>
    </source>
</evidence>
<name>A0A168DL06_9EURO</name>
<proteinExistence type="predicted"/>
<dbReference type="PANTHER" id="PTHR33324">
    <property type="entry name" value="EXPRESSED PROTEIN"/>
    <property type="match status" value="1"/>
</dbReference>